<reference evidence="1" key="1">
    <citation type="submission" date="2022-06" db="EMBL/GenBank/DDBJ databases">
        <title>Draft genome sequences of Leminorella grimontii str. JCM5902.</title>
        <authorList>
            <person name="Wakabayashi Y."/>
            <person name="Kojima K."/>
        </authorList>
    </citation>
    <scope>NUCLEOTIDE SEQUENCE</scope>
    <source>
        <strain evidence="1">JCM 5902</strain>
    </source>
</reference>
<evidence type="ECO:0000313" key="2">
    <source>
        <dbReference type="Proteomes" id="UP001058124"/>
    </source>
</evidence>
<proteinExistence type="predicted"/>
<sequence length="86" mass="10004">MSVNDNIRKMNSYEVLRKFRSGEDFICPLCRIPLQTIPENAIDRQSVLGLYCPKNSNHFSIYTEGDRINQGRENIKSIVSNKENKR</sequence>
<dbReference type="AlphaFoldDB" id="A0AAV5MWY7"/>
<comment type="caution">
    <text evidence="1">The sequence shown here is derived from an EMBL/GenBank/DDBJ whole genome shotgun (WGS) entry which is preliminary data.</text>
</comment>
<dbReference type="Proteomes" id="UP001058124">
    <property type="component" value="Unassembled WGS sequence"/>
</dbReference>
<gene>
    <name evidence="1" type="ORF">SOASR030_04700</name>
</gene>
<dbReference type="RefSeq" id="WP_134389065.1">
    <property type="nucleotide sequence ID" value="NZ_BRLH01000001.1"/>
</dbReference>
<organism evidence="1 2">
    <name type="scientific">Leminorella grimontii</name>
    <dbReference type="NCBI Taxonomy" id="82981"/>
    <lineage>
        <taxon>Bacteria</taxon>
        <taxon>Pseudomonadati</taxon>
        <taxon>Pseudomonadota</taxon>
        <taxon>Gammaproteobacteria</taxon>
        <taxon>Enterobacterales</taxon>
        <taxon>Budviciaceae</taxon>
        <taxon>Leminorella</taxon>
    </lineage>
</organism>
<name>A0AAV5MWY7_9GAMM</name>
<keyword evidence="2" id="KW-1185">Reference proteome</keyword>
<protein>
    <submittedName>
        <fullName evidence="1">Uncharacterized protein</fullName>
    </submittedName>
</protein>
<accession>A0AAV5MWY7</accession>
<evidence type="ECO:0000313" key="1">
    <source>
        <dbReference type="EMBL" id="GKX54358.1"/>
    </source>
</evidence>
<dbReference type="EMBL" id="BRLH01000001">
    <property type="protein sequence ID" value="GKX54358.1"/>
    <property type="molecule type" value="Genomic_DNA"/>
</dbReference>